<reference evidence="1 2" key="1">
    <citation type="submission" date="2022-10" db="EMBL/GenBank/DDBJ databases">
        <title>Chitinophaga nivalis PC15 sp. nov., isolated from Pyeongchang county, South Korea.</title>
        <authorList>
            <person name="Trinh H.N."/>
        </authorList>
    </citation>
    <scope>NUCLEOTIDE SEQUENCE [LARGE SCALE GENOMIC DNA]</scope>
    <source>
        <strain evidence="1 2">PC14</strain>
    </source>
</reference>
<sequence length="954" mass="106318">MEIQEPVDWSDVTIDITRDMNWHGVFFGYTFNSLQFVGQGAEVIKEEWEMYGFNGDMGLRVYFQCSEDSEFDLFYTGRLRFPEYKDTCGVECSVIIGLEDTTDVMLLRNNYEQQVNLLSNKAFDQTTVLQDYPGLNFNIEVPARGLLQISEGKNEQNSSFDLLIYSPWGNISPAGTTGTVQGNILPYFTVQPKVDINSTDLPTGPNFDPNGRIGDPNIPPPNAFIYINPQGDLKCVSNSVKMRLRVKGSLVDSTFASRVVALTLNVYAGPSQSDGAFVYQQNLVGYESSQVTHINTFDYSADLTISVQPSYIVWVYMFITYIKTSSASMQQLTFGIDKETEVSFSTVNSCEETESKVFMINEAASRVVESITNNRIKFYSETFGRIDSQPYAIANNPCPGLFAITNGLNIRRKMLSDGTQPGQFISLKQLFDQQKSLWNIGMDVEPDVNRPGYNRLRFEDWKYFYQNGVGIWFNPAKIDRSADNSRAYNKLTVGYNKWQANETTGLDEYMTKRTYRIGINSITNELSLSTDIICSPYTIEITRRQDKTTADYQYDNDSFGFCLTFDSPGNYHVTQFSENASGYENIIDPSTSYNALISPSRLAMRWFSYVIQALRQLRSDSKLIFSSGEANYIAKYATNACSIEGGVIGESDDIEIVDFVNLDDAKPITFPELITFDHPLNYNLFKKIKSESTLRRKEVGIRCNGREVTGWIKSITYKPNTGDATIVVIPKNDIQLPAPPEPEPCNTSVVDIEVVIDANNNAIVDFTDSTPGAAYWEYVLNKDGATVLSGATTSHPFTINALIPGSYQLIVIPYCDNGEVGIYGVQTFEVPAPQLTILLYMSWYGPFQPGGNKTAVIHATPVGGIFNQNISFKFGQCYSGGFCNGFPGTINPNPVPPDGHISAVNGQNIESSSKAYGDTSSTGSLLSVTIYDIISEYAVIIQKGANETWTLNQL</sequence>
<keyword evidence="2" id="KW-1185">Reference proteome</keyword>
<comment type="caution">
    <text evidence="1">The sequence shown here is derived from an EMBL/GenBank/DDBJ whole genome shotgun (WGS) entry which is preliminary data.</text>
</comment>
<protein>
    <submittedName>
        <fullName evidence="1">Uncharacterized protein</fullName>
    </submittedName>
</protein>
<dbReference type="EMBL" id="JAPDNS010000001">
    <property type="protein sequence ID" value="MCW3483802.1"/>
    <property type="molecule type" value="Genomic_DNA"/>
</dbReference>
<dbReference type="Proteomes" id="UP001207742">
    <property type="component" value="Unassembled WGS sequence"/>
</dbReference>
<accession>A0ABT3IIK9</accession>
<dbReference type="RefSeq" id="WP_264729321.1">
    <property type="nucleotide sequence ID" value="NZ_JAPDNR010000001.1"/>
</dbReference>
<evidence type="ECO:0000313" key="2">
    <source>
        <dbReference type="Proteomes" id="UP001207742"/>
    </source>
</evidence>
<name>A0ABT3IIK9_9BACT</name>
<gene>
    <name evidence="1" type="ORF">OL497_07860</name>
</gene>
<proteinExistence type="predicted"/>
<evidence type="ECO:0000313" key="1">
    <source>
        <dbReference type="EMBL" id="MCW3483802.1"/>
    </source>
</evidence>
<organism evidence="1 2">
    <name type="scientific">Chitinophaga nivalis</name>
    <dbReference type="NCBI Taxonomy" id="2991709"/>
    <lineage>
        <taxon>Bacteria</taxon>
        <taxon>Pseudomonadati</taxon>
        <taxon>Bacteroidota</taxon>
        <taxon>Chitinophagia</taxon>
        <taxon>Chitinophagales</taxon>
        <taxon>Chitinophagaceae</taxon>
        <taxon>Chitinophaga</taxon>
    </lineage>
</organism>